<name>A0A3B1A9L8_9ZZZZ</name>
<dbReference type="AlphaFoldDB" id="A0A3B1A9L8"/>
<dbReference type="EMBL" id="UOFU01000104">
    <property type="protein sequence ID" value="VAW96713.1"/>
    <property type="molecule type" value="Genomic_DNA"/>
</dbReference>
<evidence type="ECO:0000313" key="1">
    <source>
        <dbReference type="EMBL" id="VAW96713.1"/>
    </source>
</evidence>
<proteinExistence type="predicted"/>
<sequence length="171" mass="19806">MSDDADIPAGTYEWTRYVLSMSTAKKRRVMGKVTLETGSYYNGDLNTIEARLTLKPSAFFTLELTAERSDGEVRALVNKDISDELAKTSFTEELYGVRFQLDISPNLQFSSFTQYEKPGRELVSNNKLRWSFDAHGDIFLVYNHNLLRTEKDSWKLVSYEVPVKIQYVFRY</sequence>
<organism evidence="1">
    <name type="scientific">hydrothermal vent metagenome</name>
    <dbReference type="NCBI Taxonomy" id="652676"/>
    <lineage>
        <taxon>unclassified sequences</taxon>
        <taxon>metagenomes</taxon>
        <taxon>ecological metagenomes</taxon>
    </lineage>
</organism>
<gene>
    <name evidence="1" type="ORF">MNBD_GAMMA20-2525</name>
</gene>
<protein>
    <submittedName>
        <fullName evidence="1">Uncharacterized protein</fullName>
    </submittedName>
</protein>
<accession>A0A3B1A9L8</accession>
<reference evidence="1" key="1">
    <citation type="submission" date="2018-06" db="EMBL/GenBank/DDBJ databases">
        <authorList>
            <person name="Zhirakovskaya E."/>
        </authorList>
    </citation>
    <scope>NUCLEOTIDE SEQUENCE</scope>
</reference>